<sequence>MKISEQLLCLFSGNIEEQDGRYVVEIPERELELGEVRNGENYRVALLPQTSGSNDDEEQQSATPKSSREHDPSGPPVEEGEVRDVEIEDIGEQGDGIARVERGYVVIVPDTETGERVSVEMATVRENVAFGEVVERLSYYD</sequence>
<organism evidence="3 4">
    <name type="scientific">Natronoarchaeum mannanilyticum</name>
    <dbReference type="NCBI Taxonomy" id="926360"/>
    <lineage>
        <taxon>Archaea</taxon>
        <taxon>Methanobacteriati</taxon>
        <taxon>Methanobacteriota</taxon>
        <taxon>Stenosarchaea group</taxon>
        <taxon>Halobacteria</taxon>
        <taxon>Halobacteriales</taxon>
        <taxon>Natronoarchaeaceae</taxon>
    </lineage>
</organism>
<dbReference type="AlphaFoldDB" id="A0AAV3T8K0"/>
<gene>
    <name evidence="3" type="ORF">GCM10009020_13350</name>
</gene>
<dbReference type="Proteomes" id="UP001500420">
    <property type="component" value="Unassembled WGS sequence"/>
</dbReference>
<evidence type="ECO:0000259" key="2">
    <source>
        <dbReference type="PROSITE" id="PS50926"/>
    </source>
</evidence>
<protein>
    <submittedName>
        <fullName evidence="3">TRAM domain-containing protein</fullName>
    </submittedName>
</protein>
<evidence type="ECO:0000313" key="3">
    <source>
        <dbReference type="EMBL" id="GAA0668815.1"/>
    </source>
</evidence>
<dbReference type="EMBL" id="BAAADV010000001">
    <property type="protein sequence ID" value="GAA0668815.1"/>
    <property type="molecule type" value="Genomic_DNA"/>
</dbReference>
<dbReference type="Gene3D" id="2.40.50.140">
    <property type="entry name" value="Nucleic acid-binding proteins"/>
    <property type="match status" value="1"/>
</dbReference>
<feature type="region of interest" description="Disordered" evidence="1">
    <location>
        <begin position="47"/>
        <end position="94"/>
    </location>
</feature>
<evidence type="ECO:0000256" key="1">
    <source>
        <dbReference type="SAM" id="MobiDB-lite"/>
    </source>
</evidence>
<evidence type="ECO:0000313" key="4">
    <source>
        <dbReference type="Proteomes" id="UP001500420"/>
    </source>
</evidence>
<comment type="caution">
    <text evidence="3">The sequence shown here is derived from an EMBL/GenBank/DDBJ whole genome shotgun (WGS) entry which is preliminary data.</text>
</comment>
<feature type="domain" description="TRAM" evidence="2">
    <location>
        <begin position="76"/>
        <end position="135"/>
    </location>
</feature>
<accession>A0AAV3T8K0</accession>
<reference evidence="3 4" key="1">
    <citation type="journal article" date="2019" name="Int. J. Syst. Evol. Microbiol.">
        <title>The Global Catalogue of Microorganisms (GCM) 10K type strain sequencing project: providing services to taxonomists for standard genome sequencing and annotation.</title>
        <authorList>
            <consortium name="The Broad Institute Genomics Platform"/>
            <consortium name="The Broad Institute Genome Sequencing Center for Infectious Disease"/>
            <person name="Wu L."/>
            <person name="Ma J."/>
        </authorList>
    </citation>
    <scope>NUCLEOTIDE SEQUENCE [LARGE SCALE GENOMIC DNA]</scope>
    <source>
        <strain evidence="3 4">JCM 16328</strain>
    </source>
</reference>
<dbReference type="RefSeq" id="WP_343773147.1">
    <property type="nucleotide sequence ID" value="NZ_BAAADV010000001.1"/>
</dbReference>
<dbReference type="Pfam" id="PF01938">
    <property type="entry name" value="TRAM"/>
    <property type="match status" value="1"/>
</dbReference>
<dbReference type="SUPFAM" id="SSF50249">
    <property type="entry name" value="Nucleic acid-binding proteins"/>
    <property type="match status" value="1"/>
</dbReference>
<name>A0AAV3T8K0_9EURY</name>
<keyword evidence="4" id="KW-1185">Reference proteome</keyword>
<dbReference type="PROSITE" id="PS50926">
    <property type="entry name" value="TRAM"/>
    <property type="match status" value="1"/>
</dbReference>
<dbReference type="InterPro" id="IPR002792">
    <property type="entry name" value="TRAM_dom"/>
</dbReference>
<dbReference type="InterPro" id="IPR012340">
    <property type="entry name" value="NA-bd_OB-fold"/>
</dbReference>
<proteinExistence type="predicted"/>